<dbReference type="EMBL" id="SACL01000003">
    <property type="protein sequence ID" value="RVT97124.1"/>
    <property type="molecule type" value="Genomic_DNA"/>
</dbReference>
<keyword evidence="1" id="KW-0812">Transmembrane</keyword>
<accession>A0A437MHJ1</accession>
<dbReference type="Proteomes" id="UP000282957">
    <property type="component" value="Unassembled WGS sequence"/>
</dbReference>
<sequence length="143" mass="16165">MAQLRALLAAQRVKLGVHIRRMNSPGSPVYRMYENVWPAATILVTSFLGTWAVHFYLGAAILGVGCWWWIAKWLPKIKDGVFERTSALVLHDAKQFDYWWVAGVLSLYAAMPDGSERAAAKRDDWREFVRIVSAETEQEAPAA</sequence>
<reference evidence="2 3" key="1">
    <citation type="submission" date="2019-01" db="EMBL/GenBank/DDBJ databases">
        <authorList>
            <person name="Chen W.-M."/>
        </authorList>
    </citation>
    <scope>NUCLEOTIDE SEQUENCE [LARGE SCALE GENOMIC DNA]</scope>
    <source>
        <strain evidence="2 3">CCP-6</strain>
    </source>
</reference>
<dbReference type="OrthoDB" id="7266512at2"/>
<comment type="caution">
    <text evidence="2">The sequence shown here is derived from an EMBL/GenBank/DDBJ whole genome shotgun (WGS) entry which is preliminary data.</text>
</comment>
<keyword evidence="1" id="KW-1133">Transmembrane helix</keyword>
<evidence type="ECO:0000256" key="1">
    <source>
        <dbReference type="SAM" id="Phobius"/>
    </source>
</evidence>
<proteinExistence type="predicted"/>
<dbReference type="AlphaFoldDB" id="A0A437MHJ1"/>
<feature type="transmembrane region" description="Helical" evidence="1">
    <location>
        <begin position="37"/>
        <end position="70"/>
    </location>
</feature>
<protein>
    <submittedName>
        <fullName evidence="2">Uncharacterized protein</fullName>
    </submittedName>
</protein>
<evidence type="ECO:0000313" key="2">
    <source>
        <dbReference type="EMBL" id="RVT97124.1"/>
    </source>
</evidence>
<keyword evidence="3" id="KW-1185">Reference proteome</keyword>
<evidence type="ECO:0000313" key="3">
    <source>
        <dbReference type="Proteomes" id="UP000282957"/>
    </source>
</evidence>
<name>A0A437MHJ1_9PROT</name>
<keyword evidence="1" id="KW-0472">Membrane</keyword>
<organism evidence="2 3">
    <name type="scientific">Rhodovarius crocodyli</name>
    <dbReference type="NCBI Taxonomy" id="1979269"/>
    <lineage>
        <taxon>Bacteria</taxon>
        <taxon>Pseudomonadati</taxon>
        <taxon>Pseudomonadota</taxon>
        <taxon>Alphaproteobacteria</taxon>
        <taxon>Acetobacterales</taxon>
        <taxon>Roseomonadaceae</taxon>
        <taxon>Rhodovarius</taxon>
    </lineage>
</organism>
<gene>
    <name evidence="2" type="ORF">EOD42_09555</name>
</gene>